<comment type="similarity">
    <text evidence="10">Belongs to the 'phage' integrase family. XerC subfamily.</text>
</comment>
<evidence type="ECO:0000256" key="7">
    <source>
        <dbReference type="ARBA" id="ARBA00023125"/>
    </source>
</evidence>
<dbReference type="GO" id="GO:0007059">
    <property type="term" value="P:chromosome segregation"/>
    <property type="evidence" value="ECO:0007669"/>
    <property type="project" value="UniProtKB-UniRule"/>
</dbReference>
<reference evidence="13 14" key="1">
    <citation type="submission" date="2017-09" db="EMBL/GenBank/DDBJ databases">
        <title>Bacterial strain isolated from the female urinary microbiota.</title>
        <authorList>
            <person name="Thomas-White K."/>
            <person name="Kumar N."/>
            <person name="Forster S."/>
            <person name="Putonti C."/>
            <person name="Lawley T."/>
            <person name="Wolfe A.J."/>
        </authorList>
    </citation>
    <scope>NUCLEOTIDE SEQUENCE [LARGE SCALE GENOMIC DNA]</scope>
    <source>
        <strain evidence="13 14">UMB0852</strain>
    </source>
</reference>
<dbReference type="STRING" id="84521.SAMN04487994_10289"/>
<protein>
    <recommendedName>
        <fullName evidence="10">Tyrosine recombinase XerC</fullName>
    </recommendedName>
</protein>
<evidence type="ECO:0000259" key="12">
    <source>
        <dbReference type="PROSITE" id="PS51900"/>
    </source>
</evidence>
<feature type="active site" evidence="10">
    <location>
        <position position="246"/>
    </location>
</feature>
<dbReference type="AlphaFoldDB" id="A0A2N6SPI5"/>
<comment type="subunit">
    <text evidence="10">Forms a cyclic heterotetrameric complex composed of two molecules of XerC and two molecules of XerD.</text>
</comment>
<keyword evidence="4 10" id="KW-0132">Cell division</keyword>
<feature type="domain" description="Tyr recombinase" evidence="11">
    <location>
        <begin position="106"/>
        <end position="291"/>
    </location>
</feature>
<dbReference type="EMBL" id="PNHE01000004">
    <property type="protein sequence ID" value="PMC58956.1"/>
    <property type="molecule type" value="Genomic_DNA"/>
</dbReference>
<feature type="active site" evidence="10">
    <location>
        <position position="170"/>
    </location>
</feature>
<dbReference type="GO" id="GO:0005737">
    <property type="term" value="C:cytoplasm"/>
    <property type="evidence" value="ECO:0007669"/>
    <property type="project" value="UniProtKB-SubCell"/>
</dbReference>
<dbReference type="InterPro" id="IPR013762">
    <property type="entry name" value="Integrase-like_cat_sf"/>
</dbReference>
<dbReference type="InterPro" id="IPR011932">
    <property type="entry name" value="Recomb_XerD"/>
</dbReference>
<dbReference type="PROSITE" id="PS51900">
    <property type="entry name" value="CB"/>
    <property type="match status" value="1"/>
</dbReference>
<dbReference type="PANTHER" id="PTHR30349">
    <property type="entry name" value="PHAGE INTEGRASE-RELATED"/>
    <property type="match status" value="1"/>
</dbReference>
<evidence type="ECO:0000313" key="13">
    <source>
        <dbReference type="EMBL" id="PMC58956.1"/>
    </source>
</evidence>
<keyword evidence="3 10" id="KW-0963">Cytoplasm</keyword>
<dbReference type="Pfam" id="PF02899">
    <property type="entry name" value="Phage_int_SAM_1"/>
    <property type="match status" value="1"/>
</dbReference>
<feature type="active site" evidence="10">
    <location>
        <position position="243"/>
    </location>
</feature>
<dbReference type="PANTHER" id="PTHR30349:SF81">
    <property type="entry name" value="TYROSINE RECOMBINASE XERC"/>
    <property type="match status" value="1"/>
</dbReference>
<dbReference type="OrthoDB" id="9801717at2"/>
<dbReference type="InterPro" id="IPR050090">
    <property type="entry name" value="Tyrosine_recombinase_XerCD"/>
</dbReference>
<feature type="active site" evidence="10">
    <location>
        <position position="146"/>
    </location>
</feature>
<name>A0A2N6SPI5_9LACT</name>
<evidence type="ECO:0000256" key="6">
    <source>
        <dbReference type="ARBA" id="ARBA00022908"/>
    </source>
</evidence>
<keyword evidence="9 10" id="KW-0131">Cell cycle</keyword>
<feature type="active site" description="O-(3'-phospho-DNA)-tyrosine intermediate" evidence="10">
    <location>
        <position position="278"/>
    </location>
</feature>
<evidence type="ECO:0000259" key="11">
    <source>
        <dbReference type="PROSITE" id="PS51898"/>
    </source>
</evidence>
<evidence type="ECO:0000256" key="10">
    <source>
        <dbReference type="HAMAP-Rule" id="MF_01808"/>
    </source>
</evidence>
<dbReference type="GO" id="GO:0051301">
    <property type="term" value="P:cell division"/>
    <property type="evidence" value="ECO:0007669"/>
    <property type="project" value="UniProtKB-KW"/>
</dbReference>
<dbReference type="InterPro" id="IPR002104">
    <property type="entry name" value="Integrase_catalytic"/>
</dbReference>
<evidence type="ECO:0000256" key="4">
    <source>
        <dbReference type="ARBA" id="ARBA00022618"/>
    </source>
</evidence>
<dbReference type="SUPFAM" id="SSF56349">
    <property type="entry name" value="DNA breaking-rejoining enzymes"/>
    <property type="match status" value="1"/>
</dbReference>
<dbReference type="InterPro" id="IPR010998">
    <property type="entry name" value="Integrase_recombinase_N"/>
</dbReference>
<dbReference type="NCBIfam" id="NF040815">
    <property type="entry name" value="recomb_XerA_Arch"/>
    <property type="match status" value="1"/>
</dbReference>
<dbReference type="InterPro" id="IPR044068">
    <property type="entry name" value="CB"/>
</dbReference>
<proteinExistence type="inferred from homology"/>
<evidence type="ECO:0000256" key="8">
    <source>
        <dbReference type="ARBA" id="ARBA00023172"/>
    </source>
</evidence>
<keyword evidence="7 10" id="KW-0238">DNA-binding</keyword>
<comment type="caution">
    <text evidence="13">The sequence shown here is derived from an EMBL/GenBank/DDBJ whole genome shotgun (WGS) entry which is preliminary data.</text>
</comment>
<evidence type="ECO:0000256" key="5">
    <source>
        <dbReference type="ARBA" id="ARBA00022829"/>
    </source>
</evidence>
<feature type="active site" evidence="10">
    <location>
        <position position="269"/>
    </location>
</feature>
<evidence type="ECO:0000256" key="2">
    <source>
        <dbReference type="ARBA" id="ARBA00010450"/>
    </source>
</evidence>
<dbReference type="InterPro" id="IPR004107">
    <property type="entry name" value="Integrase_SAM-like_N"/>
</dbReference>
<keyword evidence="14" id="KW-1185">Reference proteome</keyword>
<evidence type="ECO:0000313" key="14">
    <source>
        <dbReference type="Proteomes" id="UP000235682"/>
    </source>
</evidence>
<dbReference type="PROSITE" id="PS51898">
    <property type="entry name" value="TYR_RECOMBINASE"/>
    <property type="match status" value="1"/>
</dbReference>
<comment type="subcellular location">
    <subcellularLocation>
        <location evidence="1 10">Cytoplasm</location>
    </subcellularLocation>
</comment>
<dbReference type="NCBIfam" id="NF001399">
    <property type="entry name" value="PRK00283.1"/>
    <property type="match status" value="1"/>
</dbReference>
<dbReference type="Pfam" id="PF00589">
    <property type="entry name" value="Phage_integrase"/>
    <property type="match status" value="1"/>
</dbReference>
<keyword evidence="6 10" id="KW-0229">DNA integration</keyword>
<keyword evidence="5 10" id="KW-0159">Chromosome partition</keyword>
<sequence>MNELFEEFSRYQLIDLGRSDNTIKNYRLDLEKFKHFLKEQKIVKIEEVDEASVQDFMTYLNEHQFAPSTTSRILSTLRQFYRFLLKEGIAKTNPVDAFQSPKKAKRLPKYLSSEEVEAIIEAPDTTTLWGIRDRAILELMYATGLRVSELTHLTLGELHLDLGFIQTVGKGDKERILPVGEVAIHWLEKYLEEVRPIFDLKSAPNTAVVFLTERGNRFTRQGIWKNLNKYVALSGVKDRVSPHMLRHSFATHLLENGADLRMVQELLGHADISTTQIYTHISTKHMQEVYKDYFPDI</sequence>
<dbReference type="GO" id="GO:0003677">
    <property type="term" value="F:DNA binding"/>
    <property type="evidence" value="ECO:0007669"/>
    <property type="project" value="UniProtKB-UniRule"/>
</dbReference>
<accession>A0A2N6SPI5</accession>
<dbReference type="Gene3D" id="1.10.150.130">
    <property type="match status" value="1"/>
</dbReference>
<dbReference type="InterPro" id="IPR023009">
    <property type="entry name" value="Tyrosine_recombinase_XerC/XerD"/>
</dbReference>
<evidence type="ECO:0000256" key="3">
    <source>
        <dbReference type="ARBA" id="ARBA00022490"/>
    </source>
</evidence>
<dbReference type="InterPro" id="IPR011010">
    <property type="entry name" value="DNA_brk_join_enz"/>
</dbReference>
<dbReference type="NCBIfam" id="TIGR02225">
    <property type="entry name" value="recomb_XerD"/>
    <property type="match status" value="1"/>
</dbReference>
<gene>
    <name evidence="13" type="primary">xerD</name>
    <name evidence="10" type="synonym">xerC</name>
    <name evidence="13" type="ORF">CJ205_01720</name>
</gene>
<evidence type="ECO:0000256" key="9">
    <source>
        <dbReference type="ARBA" id="ARBA00023306"/>
    </source>
</evidence>
<dbReference type="GO" id="GO:0009037">
    <property type="term" value="F:tyrosine-based site-specific recombinase activity"/>
    <property type="evidence" value="ECO:0007669"/>
    <property type="project" value="UniProtKB-UniRule"/>
</dbReference>
<keyword evidence="8 10" id="KW-0233">DNA recombination</keyword>
<dbReference type="RefSeq" id="WP_092085572.1">
    <property type="nucleotide sequence ID" value="NZ_FNEL01000028.1"/>
</dbReference>
<evidence type="ECO:0000256" key="1">
    <source>
        <dbReference type="ARBA" id="ARBA00004496"/>
    </source>
</evidence>
<dbReference type="CDD" id="cd00798">
    <property type="entry name" value="INT_XerDC_C"/>
    <property type="match status" value="1"/>
</dbReference>
<organism evidence="13 14">
    <name type="scientific">Dolosicoccus paucivorans</name>
    <dbReference type="NCBI Taxonomy" id="84521"/>
    <lineage>
        <taxon>Bacteria</taxon>
        <taxon>Bacillati</taxon>
        <taxon>Bacillota</taxon>
        <taxon>Bacilli</taxon>
        <taxon>Lactobacillales</taxon>
        <taxon>Aerococcaceae</taxon>
        <taxon>Dolosicoccus</taxon>
    </lineage>
</organism>
<dbReference type="Gene3D" id="1.10.443.10">
    <property type="entry name" value="Intergrase catalytic core"/>
    <property type="match status" value="1"/>
</dbReference>
<dbReference type="Proteomes" id="UP000235682">
    <property type="component" value="Unassembled WGS sequence"/>
</dbReference>
<dbReference type="HAMAP" id="MF_01808">
    <property type="entry name" value="Recomb_XerC_XerD"/>
    <property type="match status" value="1"/>
</dbReference>
<comment type="similarity">
    <text evidence="2">Belongs to the 'phage' integrase family. XerD subfamily.</text>
</comment>
<dbReference type="GO" id="GO:0006313">
    <property type="term" value="P:DNA transposition"/>
    <property type="evidence" value="ECO:0007669"/>
    <property type="project" value="UniProtKB-UniRule"/>
</dbReference>
<feature type="domain" description="Core-binding (CB)" evidence="12">
    <location>
        <begin position="1"/>
        <end position="85"/>
    </location>
</feature>
<comment type="function">
    <text evidence="10">Site-specific tyrosine recombinase, which acts by catalyzing the cutting and rejoining of the recombining DNA molecules. The XerC-XerD complex is essential to convert dimers of the bacterial chromosome into monomers to permit their segregation at cell division. It also contributes to the segregational stability of plasmids.</text>
</comment>